<name>A0A7J4KTS4_9ARCH</name>
<organism evidence="1 2">
    <name type="scientific">Candidatus Iainarchaeum sp</name>
    <dbReference type="NCBI Taxonomy" id="3101447"/>
    <lineage>
        <taxon>Archaea</taxon>
        <taxon>Candidatus Iainarchaeota</taxon>
        <taxon>Candidatus Iainarchaeia</taxon>
        <taxon>Candidatus Iainarchaeales</taxon>
        <taxon>Candidatus Iainarchaeaceae</taxon>
        <taxon>Candidatus Iainarchaeum</taxon>
    </lineage>
</organism>
<comment type="caution">
    <text evidence="1">The sequence shown here is derived from an EMBL/GenBank/DDBJ whole genome shotgun (WGS) entry which is preliminary data.</text>
</comment>
<proteinExistence type="predicted"/>
<reference evidence="2" key="1">
    <citation type="journal article" date="2020" name="bioRxiv">
        <title>A rank-normalized archaeal taxonomy based on genome phylogeny resolves widespread incomplete and uneven classifications.</title>
        <authorList>
            <person name="Rinke C."/>
            <person name="Chuvochina M."/>
            <person name="Mussig A.J."/>
            <person name="Chaumeil P.-A."/>
            <person name="Waite D.W."/>
            <person name="Whitman W.B."/>
            <person name="Parks D.H."/>
            <person name="Hugenholtz P."/>
        </authorList>
    </citation>
    <scope>NUCLEOTIDE SEQUENCE [LARGE SCALE GENOMIC DNA]</scope>
</reference>
<sequence>MSKKLINNLKVVFYMNKGVKSPENLLKFFSDPGDIFPKECSMEDIEKLSQERINTLRSADEKFVRGYLNGFYRIINTKMQHRRPGRDHLSTPENLSKGEILGLIDAIENHYIRILKSKNGNILLNELVTLTMTNADRYRNYAEATHSIPRMERGLGHHEALPLFNQFALELIGHNLSGSTMRNEGAHLYPLARRPKKRVLPVRRLR</sequence>
<accession>A0A7J4KTS4</accession>
<gene>
    <name evidence="1" type="ORF">HA227_00300</name>
</gene>
<evidence type="ECO:0000313" key="2">
    <source>
        <dbReference type="Proteomes" id="UP000527315"/>
    </source>
</evidence>
<dbReference type="EMBL" id="DUFJ01000004">
    <property type="protein sequence ID" value="HIH32670.1"/>
    <property type="molecule type" value="Genomic_DNA"/>
</dbReference>
<dbReference type="Proteomes" id="UP000527315">
    <property type="component" value="Unassembled WGS sequence"/>
</dbReference>
<evidence type="ECO:0000313" key="1">
    <source>
        <dbReference type="EMBL" id="HIH32670.1"/>
    </source>
</evidence>
<dbReference type="AlphaFoldDB" id="A0A7J4KTS4"/>
<protein>
    <submittedName>
        <fullName evidence="1">Uncharacterized protein</fullName>
    </submittedName>
</protein>